<reference evidence="2 3" key="1">
    <citation type="submission" date="2024-04" db="EMBL/GenBank/DDBJ databases">
        <authorList>
            <person name="Fracassetti M."/>
        </authorList>
    </citation>
    <scope>NUCLEOTIDE SEQUENCE [LARGE SCALE GENOMIC DNA]</scope>
</reference>
<feature type="region of interest" description="Disordered" evidence="1">
    <location>
        <begin position="190"/>
        <end position="258"/>
    </location>
</feature>
<accession>A0AAV2DBV0</accession>
<feature type="region of interest" description="Disordered" evidence="1">
    <location>
        <begin position="293"/>
        <end position="317"/>
    </location>
</feature>
<sequence>MEDIRHVILEEDSSGQGNQHYDQGRKCAGTVEPMTRGHQGLPKRNLKGFSISRSPKLKFKGNNFRRPKGPDFQGRPRDEPIINEAQRVERSEAKVGGQAIAFTGRHGPSSSNLVTVKPQGPAGWQDGDDAGRSAPGLSQVVTGNPQDPAAAAIPSVDDRTRPRRLILEEESEDEELCLFASLEKTVSPVARSLADGELRPAGKTVQAMEKNQPNRQSKRRLIKAPSRRRLQEEDAAEKKQKQKMEDTKEKRTPKKKPSLAIIDNGTWVEVPVLAAADVSSPVNDRIVLGESLKKAAGEPSSEEEDNNFEIKSRRPMAKAGHVQQVVRAFEAGLNFENSPSPRLQSEKLSALGGEHIVQQATIPNEEIGELNEYGSNYEILQNSERKRSFQKVEGEDIDLPTPKRQFVEERDTAETVEETSLKWSQQNK</sequence>
<feature type="region of interest" description="Disordered" evidence="1">
    <location>
        <begin position="391"/>
        <end position="428"/>
    </location>
</feature>
<dbReference type="AlphaFoldDB" id="A0AAV2DBV0"/>
<feature type="region of interest" description="Disordered" evidence="1">
    <location>
        <begin position="102"/>
        <end position="170"/>
    </location>
</feature>
<evidence type="ECO:0000313" key="3">
    <source>
        <dbReference type="Proteomes" id="UP001497516"/>
    </source>
</evidence>
<feature type="compositionally biased region" description="Basic and acidic residues" evidence="1">
    <location>
        <begin position="229"/>
        <end position="250"/>
    </location>
</feature>
<feature type="compositionally biased region" description="Basic residues" evidence="1">
    <location>
        <begin position="55"/>
        <end position="67"/>
    </location>
</feature>
<organism evidence="2 3">
    <name type="scientific">Linum trigynum</name>
    <dbReference type="NCBI Taxonomy" id="586398"/>
    <lineage>
        <taxon>Eukaryota</taxon>
        <taxon>Viridiplantae</taxon>
        <taxon>Streptophyta</taxon>
        <taxon>Embryophyta</taxon>
        <taxon>Tracheophyta</taxon>
        <taxon>Spermatophyta</taxon>
        <taxon>Magnoliopsida</taxon>
        <taxon>eudicotyledons</taxon>
        <taxon>Gunneridae</taxon>
        <taxon>Pentapetalae</taxon>
        <taxon>rosids</taxon>
        <taxon>fabids</taxon>
        <taxon>Malpighiales</taxon>
        <taxon>Linaceae</taxon>
        <taxon>Linum</taxon>
    </lineage>
</organism>
<protein>
    <submittedName>
        <fullName evidence="2">Uncharacterized protein</fullName>
    </submittedName>
</protein>
<gene>
    <name evidence="2" type="ORF">LTRI10_LOCUS13251</name>
</gene>
<feature type="region of interest" description="Disordered" evidence="1">
    <location>
        <begin position="1"/>
        <end position="80"/>
    </location>
</feature>
<evidence type="ECO:0000313" key="2">
    <source>
        <dbReference type="EMBL" id="CAL1371171.1"/>
    </source>
</evidence>
<evidence type="ECO:0000256" key="1">
    <source>
        <dbReference type="SAM" id="MobiDB-lite"/>
    </source>
</evidence>
<dbReference type="EMBL" id="OZ034815">
    <property type="protein sequence ID" value="CAL1371171.1"/>
    <property type="molecule type" value="Genomic_DNA"/>
</dbReference>
<feature type="compositionally biased region" description="Basic residues" evidence="1">
    <location>
        <begin position="216"/>
        <end position="228"/>
    </location>
</feature>
<dbReference type="Proteomes" id="UP001497516">
    <property type="component" value="Chromosome 2"/>
</dbReference>
<proteinExistence type="predicted"/>
<keyword evidence="3" id="KW-1185">Reference proteome</keyword>
<name>A0AAV2DBV0_9ROSI</name>